<comment type="caution">
    <text evidence="2">The sequence shown here is derived from an EMBL/GenBank/DDBJ whole genome shotgun (WGS) entry which is preliminary data.</text>
</comment>
<reference evidence="2 3" key="1">
    <citation type="submission" date="2022-01" db="EMBL/GenBank/DDBJ databases">
        <authorList>
            <person name="Xiong W."/>
            <person name="Schranz E."/>
        </authorList>
    </citation>
    <scope>NUCLEOTIDE SEQUENCE [LARGE SCALE GENOMIC DNA]</scope>
</reference>
<accession>A0AAU9MUZ5</accession>
<sequence>MGAEGDDDQAYPDIMKRQSSGGFGDVTMLPGSLPWFRHRYENFGGGDSFKLQIGGLSSILQPHGSSNHGVRRSKQVSYQ</sequence>
<keyword evidence="3" id="KW-1185">Reference proteome</keyword>
<protein>
    <submittedName>
        <fullName evidence="2">Uncharacterized protein</fullName>
    </submittedName>
</protein>
<gene>
    <name evidence="2" type="ORF">LVIROSA_LOCUS15390</name>
</gene>
<feature type="compositionally biased region" description="Basic residues" evidence="1">
    <location>
        <begin position="69"/>
        <end position="79"/>
    </location>
</feature>
<feature type="region of interest" description="Disordered" evidence="1">
    <location>
        <begin position="60"/>
        <end position="79"/>
    </location>
</feature>
<organism evidence="2 3">
    <name type="scientific">Lactuca virosa</name>
    <dbReference type="NCBI Taxonomy" id="75947"/>
    <lineage>
        <taxon>Eukaryota</taxon>
        <taxon>Viridiplantae</taxon>
        <taxon>Streptophyta</taxon>
        <taxon>Embryophyta</taxon>
        <taxon>Tracheophyta</taxon>
        <taxon>Spermatophyta</taxon>
        <taxon>Magnoliopsida</taxon>
        <taxon>eudicotyledons</taxon>
        <taxon>Gunneridae</taxon>
        <taxon>Pentapetalae</taxon>
        <taxon>asterids</taxon>
        <taxon>campanulids</taxon>
        <taxon>Asterales</taxon>
        <taxon>Asteraceae</taxon>
        <taxon>Cichorioideae</taxon>
        <taxon>Cichorieae</taxon>
        <taxon>Lactucinae</taxon>
        <taxon>Lactuca</taxon>
    </lineage>
</organism>
<dbReference type="Proteomes" id="UP001157418">
    <property type="component" value="Unassembled WGS sequence"/>
</dbReference>
<name>A0AAU9MUZ5_9ASTR</name>
<proteinExistence type="predicted"/>
<dbReference type="EMBL" id="CAKMRJ010002223">
    <property type="protein sequence ID" value="CAH1428463.1"/>
    <property type="molecule type" value="Genomic_DNA"/>
</dbReference>
<evidence type="ECO:0000313" key="2">
    <source>
        <dbReference type="EMBL" id="CAH1428463.1"/>
    </source>
</evidence>
<dbReference type="AlphaFoldDB" id="A0AAU9MUZ5"/>
<evidence type="ECO:0000256" key="1">
    <source>
        <dbReference type="SAM" id="MobiDB-lite"/>
    </source>
</evidence>
<evidence type="ECO:0000313" key="3">
    <source>
        <dbReference type="Proteomes" id="UP001157418"/>
    </source>
</evidence>